<dbReference type="Gene3D" id="1.10.260.40">
    <property type="entry name" value="lambda repressor-like DNA-binding domains"/>
    <property type="match status" value="1"/>
</dbReference>
<dbReference type="SMART" id="SM00530">
    <property type="entry name" value="HTH_XRE"/>
    <property type="match status" value="1"/>
</dbReference>
<sequence>MNIKKLDPSTSPRAAFGDHLRRSRIERGWTQDQLGERLGCSGTHISGIETAAKFPAPKYAVRADKVFGTGLTFQILWGAIKNRSLLTGFSSYLAEEAKAIEIRMFELDVIPGPLQTPDYAAALADAEVQRGTIDEQQAQERLDLLLARQDRLLKGPNAPYLHVVLNEGCLRRMVGGVEVMSSQFRYLEDVAVLPKVTLQVAPFSMGARRPFAAPVILLTLADRSLVGCTESQAESYLSHGTDMVASWARDYDRLQVGALSDVESLAMIRAARKDLDACQH</sequence>
<dbReference type="InterPro" id="IPR001387">
    <property type="entry name" value="Cro/C1-type_HTH"/>
</dbReference>
<evidence type="ECO:0000259" key="1">
    <source>
        <dbReference type="PROSITE" id="PS50943"/>
    </source>
</evidence>
<dbReference type="GO" id="GO:0003677">
    <property type="term" value="F:DNA binding"/>
    <property type="evidence" value="ECO:0007669"/>
    <property type="project" value="UniProtKB-KW"/>
</dbReference>
<dbReference type="SUPFAM" id="SSF47413">
    <property type="entry name" value="lambda repressor-like DNA-binding domains"/>
    <property type="match status" value="1"/>
</dbReference>
<evidence type="ECO:0000313" key="2">
    <source>
        <dbReference type="EMBL" id="TWF82870.1"/>
    </source>
</evidence>
<dbReference type="Pfam" id="PF19054">
    <property type="entry name" value="DUF5753"/>
    <property type="match status" value="1"/>
</dbReference>
<keyword evidence="3" id="KW-1185">Reference proteome</keyword>
<dbReference type="PROSITE" id="PS50943">
    <property type="entry name" value="HTH_CROC1"/>
    <property type="match status" value="1"/>
</dbReference>
<dbReference type="Proteomes" id="UP000317940">
    <property type="component" value="Unassembled WGS sequence"/>
</dbReference>
<dbReference type="AlphaFoldDB" id="A0A561T6Z4"/>
<accession>A0A561T6Z4</accession>
<gene>
    <name evidence="2" type="ORF">FHX73_14352</name>
</gene>
<dbReference type="InterPro" id="IPR010982">
    <property type="entry name" value="Lambda_DNA-bd_dom_sf"/>
</dbReference>
<proteinExistence type="predicted"/>
<dbReference type="OrthoDB" id="2897536at2"/>
<evidence type="ECO:0000313" key="3">
    <source>
        <dbReference type="Proteomes" id="UP000317940"/>
    </source>
</evidence>
<organism evidence="2 3">
    <name type="scientific">Kitasatospora viridis</name>
    <dbReference type="NCBI Taxonomy" id="281105"/>
    <lineage>
        <taxon>Bacteria</taxon>
        <taxon>Bacillati</taxon>
        <taxon>Actinomycetota</taxon>
        <taxon>Actinomycetes</taxon>
        <taxon>Kitasatosporales</taxon>
        <taxon>Streptomycetaceae</taxon>
        <taxon>Kitasatospora</taxon>
    </lineage>
</organism>
<reference evidence="2 3" key="1">
    <citation type="submission" date="2019-06" db="EMBL/GenBank/DDBJ databases">
        <title>Sequencing the genomes of 1000 actinobacteria strains.</title>
        <authorList>
            <person name="Klenk H.-P."/>
        </authorList>
    </citation>
    <scope>NUCLEOTIDE SEQUENCE [LARGE SCALE GENOMIC DNA]</scope>
    <source>
        <strain evidence="2 3">DSM 44826</strain>
    </source>
</reference>
<comment type="caution">
    <text evidence="2">The sequence shown here is derived from an EMBL/GenBank/DDBJ whole genome shotgun (WGS) entry which is preliminary data.</text>
</comment>
<dbReference type="RefSeq" id="WP_145910134.1">
    <property type="nucleotide sequence ID" value="NZ_BAAAMZ010000009.1"/>
</dbReference>
<protein>
    <submittedName>
        <fullName evidence="2">DNA-binding XRE family transcriptional regulator</fullName>
    </submittedName>
</protein>
<feature type="domain" description="HTH cro/C1-type" evidence="1">
    <location>
        <begin position="20"/>
        <end position="76"/>
    </location>
</feature>
<keyword evidence="2" id="KW-0238">DNA-binding</keyword>
<dbReference type="EMBL" id="VIWT01000004">
    <property type="protein sequence ID" value="TWF82870.1"/>
    <property type="molecule type" value="Genomic_DNA"/>
</dbReference>
<dbReference type="Pfam" id="PF13560">
    <property type="entry name" value="HTH_31"/>
    <property type="match status" value="1"/>
</dbReference>
<name>A0A561T6Z4_9ACTN</name>
<dbReference type="CDD" id="cd00093">
    <property type="entry name" value="HTH_XRE"/>
    <property type="match status" value="1"/>
</dbReference>
<dbReference type="InterPro" id="IPR043917">
    <property type="entry name" value="DUF5753"/>
</dbReference>